<protein>
    <submittedName>
        <fullName evidence="1">Uncharacterized protein</fullName>
    </submittedName>
</protein>
<accession>A0A7C2ARF5</accession>
<dbReference type="AlphaFoldDB" id="A0A7C2ARF5"/>
<reference evidence="1" key="1">
    <citation type="journal article" date="2020" name="mSystems">
        <title>Genome- and Community-Level Interaction Insights into Carbon Utilization and Element Cycling Functions of Hydrothermarchaeota in Hydrothermal Sediment.</title>
        <authorList>
            <person name="Zhou Z."/>
            <person name="Liu Y."/>
            <person name="Xu W."/>
            <person name="Pan J."/>
            <person name="Luo Z.H."/>
            <person name="Li M."/>
        </authorList>
    </citation>
    <scope>NUCLEOTIDE SEQUENCE [LARGE SCALE GENOMIC DNA]</scope>
    <source>
        <strain evidence="1">SpSt-222</strain>
    </source>
</reference>
<proteinExistence type="predicted"/>
<name>A0A7C2ARF5_THERO</name>
<gene>
    <name evidence="1" type="ORF">ENP47_01095</name>
</gene>
<evidence type="ECO:0000313" key="1">
    <source>
        <dbReference type="EMBL" id="HEF64202.1"/>
    </source>
</evidence>
<comment type="caution">
    <text evidence="1">The sequence shown here is derived from an EMBL/GenBank/DDBJ whole genome shotgun (WGS) entry which is preliminary data.</text>
</comment>
<dbReference type="EMBL" id="DSJL01000001">
    <property type="protein sequence ID" value="HEF64202.1"/>
    <property type="molecule type" value="Genomic_DNA"/>
</dbReference>
<sequence length="99" mass="10823">MAVATWAAGLNAALFALDKISPVGLRPILVLIGLVLTLGMTWLLMRRRVSGLPGAVAQRLTRQAFKVSLFTAALTYFVMMQIVMPVLFLFGVDMGLFRP</sequence>
<organism evidence="1">
    <name type="scientific">Thermomicrobium roseum</name>
    <dbReference type="NCBI Taxonomy" id="500"/>
    <lineage>
        <taxon>Bacteria</taxon>
        <taxon>Pseudomonadati</taxon>
        <taxon>Thermomicrobiota</taxon>
        <taxon>Thermomicrobia</taxon>
        <taxon>Thermomicrobiales</taxon>
        <taxon>Thermomicrobiaceae</taxon>
        <taxon>Thermomicrobium</taxon>
    </lineage>
</organism>